<sequence length="313" mass="35127">MKMTNLKLSMEVWPNMPWGRLEICGCAVNSWGNIPLNELVYKVKEHGYEGMDIVYSKIAEIPPEEKPEIMKKTKEALEETGVHLQSLGAHCTFVTPRWFDAAAGVKMMKEAIDDAVYLGADTVCTLIAQGFYDPALYNIMTRKEAWDMIVKNVGECARYAKERNMTISVEILQGTLINSVDQWFKLYNEIGLDNVYVTVDTGTFYTTIKPKMPVYDAILKLGKHINCVHVKDEVGFTNIIQCQHVWLGAGFVDFKEVARALKEIDYQGYCAVEWEGWQNGGLAGVGDPGGIGLSDFDMVASESKLFLEEEGFC</sequence>
<reference evidence="2 3" key="1">
    <citation type="submission" date="2018-08" db="EMBL/GenBank/DDBJ databases">
        <title>A genome reference for cultivated species of the human gut microbiota.</title>
        <authorList>
            <person name="Zou Y."/>
            <person name="Xue W."/>
            <person name="Luo G."/>
        </authorList>
    </citation>
    <scope>NUCLEOTIDE SEQUENCE [LARGE SCALE GENOMIC DNA]</scope>
    <source>
        <strain evidence="2 3">OM02-12</strain>
    </source>
</reference>
<dbReference type="AlphaFoldDB" id="A0A3E5GRX8"/>
<dbReference type="PANTHER" id="PTHR12110">
    <property type="entry name" value="HYDROXYPYRUVATE ISOMERASE"/>
    <property type="match status" value="1"/>
</dbReference>
<dbReference type="SUPFAM" id="SSF51658">
    <property type="entry name" value="Xylose isomerase-like"/>
    <property type="match status" value="1"/>
</dbReference>
<dbReference type="EMBL" id="QSVQ01000010">
    <property type="protein sequence ID" value="RGO50120.1"/>
    <property type="molecule type" value="Genomic_DNA"/>
</dbReference>
<comment type="caution">
    <text evidence="2">The sequence shown here is derived from an EMBL/GenBank/DDBJ whole genome shotgun (WGS) entry which is preliminary data.</text>
</comment>
<dbReference type="InterPro" id="IPR036237">
    <property type="entry name" value="Xyl_isomerase-like_sf"/>
</dbReference>
<keyword evidence="2" id="KW-0413">Isomerase</keyword>
<evidence type="ECO:0000259" key="1">
    <source>
        <dbReference type="Pfam" id="PF01261"/>
    </source>
</evidence>
<proteinExistence type="predicted"/>
<dbReference type="PANTHER" id="PTHR12110:SF21">
    <property type="entry name" value="XYLOSE ISOMERASE-LIKE TIM BARREL DOMAIN-CONTAINING PROTEIN"/>
    <property type="match status" value="1"/>
</dbReference>
<dbReference type="InterPro" id="IPR013022">
    <property type="entry name" value="Xyl_isomerase-like_TIM-brl"/>
</dbReference>
<dbReference type="InterPro" id="IPR050312">
    <property type="entry name" value="IolE/XylAMocC-like"/>
</dbReference>
<name>A0A3E5GRX8_9FIRM</name>
<gene>
    <name evidence="2" type="ORF">DXB12_09680</name>
</gene>
<evidence type="ECO:0000313" key="3">
    <source>
        <dbReference type="Proteomes" id="UP000261055"/>
    </source>
</evidence>
<accession>A0A3E5GRX8</accession>
<organism evidence="2 3">
    <name type="scientific">Dorea formicigenerans</name>
    <dbReference type="NCBI Taxonomy" id="39486"/>
    <lineage>
        <taxon>Bacteria</taxon>
        <taxon>Bacillati</taxon>
        <taxon>Bacillota</taxon>
        <taxon>Clostridia</taxon>
        <taxon>Lachnospirales</taxon>
        <taxon>Lachnospiraceae</taxon>
        <taxon>Dorea</taxon>
    </lineage>
</organism>
<keyword evidence="3" id="KW-1185">Reference proteome</keyword>
<feature type="domain" description="Xylose isomerase-like TIM barrel" evidence="1">
    <location>
        <begin position="41"/>
        <end position="275"/>
    </location>
</feature>
<dbReference type="Proteomes" id="UP000261055">
    <property type="component" value="Unassembled WGS sequence"/>
</dbReference>
<dbReference type="Pfam" id="PF01261">
    <property type="entry name" value="AP_endonuc_2"/>
    <property type="match status" value="1"/>
</dbReference>
<dbReference type="Gene3D" id="3.20.20.150">
    <property type="entry name" value="Divalent-metal-dependent TIM barrel enzymes"/>
    <property type="match status" value="1"/>
</dbReference>
<evidence type="ECO:0000313" key="2">
    <source>
        <dbReference type="EMBL" id="RGO50120.1"/>
    </source>
</evidence>
<protein>
    <submittedName>
        <fullName evidence="2">Sugar phosphate isomerase/epimerase</fullName>
    </submittedName>
</protein>
<dbReference type="GO" id="GO:0016853">
    <property type="term" value="F:isomerase activity"/>
    <property type="evidence" value="ECO:0007669"/>
    <property type="project" value="UniProtKB-KW"/>
</dbReference>